<evidence type="ECO:0000313" key="1">
    <source>
        <dbReference type="EMBL" id="TDP97444.1"/>
    </source>
</evidence>
<dbReference type="EMBL" id="SNXZ01000003">
    <property type="protein sequence ID" value="TDP97444.1"/>
    <property type="molecule type" value="Genomic_DNA"/>
</dbReference>
<dbReference type="Proteomes" id="UP000295444">
    <property type="component" value="Unassembled WGS sequence"/>
</dbReference>
<reference evidence="1 2" key="1">
    <citation type="submission" date="2019-03" db="EMBL/GenBank/DDBJ databases">
        <title>Genomic Encyclopedia of Type Strains, Phase IV (KMG-IV): sequencing the most valuable type-strain genomes for metagenomic binning, comparative biology and taxonomic classification.</title>
        <authorList>
            <person name="Goeker M."/>
        </authorList>
    </citation>
    <scope>NUCLEOTIDE SEQUENCE [LARGE SCALE GENOMIC DNA]</scope>
    <source>
        <strain evidence="1 2">DSM 45361</strain>
    </source>
</reference>
<dbReference type="AlphaFoldDB" id="A0A4R6SCR0"/>
<evidence type="ECO:0008006" key="3">
    <source>
        <dbReference type="Google" id="ProtNLM"/>
    </source>
</evidence>
<keyword evidence="2" id="KW-1185">Reference proteome</keyword>
<proteinExistence type="predicted"/>
<name>A0A4R6SCR0_LABRH</name>
<accession>A0A4R6SCR0</accession>
<dbReference type="OrthoDB" id="1395176at2"/>
<dbReference type="RefSeq" id="WP_133850651.1">
    <property type="nucleotide sequence ID" value="NZ_SNXZ01000003.1"/>
</dbReference>
<sequence>MTSSDDIRVELDDNVLDRLAGIICGDDSSPQYRSGYQLVRFFEAAGWRRVGEVDGSRFRWVQDLLRARRKDPNALRAVLLRLADPREYLDDDETRVVVVQELNELLAIEGYQVVYTDGRPCLTTQSPTLKRPAMQAPVQLTANLTDIVSDNAFGRQLQARLNEAHVCWKSGACIAAIIMLGSVLEGVLYDVMLNRPLDGKKPTDHLQTLIELAGEHGWIAKDVTDYAHVLRDHRNLVHPKKQWTQGYSPEDDTVRIAWNVVVAALNDLAALKKTADPLPT</sequence>
<organism evidence="1 2">
    <name type="scientific">Labedaea rhizosphaerae</name>
    <dbReference type="NCBI Taxonomy" id="598644"/>
    <lineage>
        <taxon>Bacteria</taxon>
        <taxon>Bacillati</taxon>
        <taxon>Actinomycetota</taxon>
        <taxon>Actinomycetes</taxon>
        <taxon>Pseudonocardiales</taxon>
        <taxon>Pseudonocardiaceae</taxon>
        <taxon>Labedaea</taxon>
    </lineage>
</organism>
<protein>
    <recommendedName>
        <fullName evidence="3">DUF4145 domain-containing protein</fullName>
    </recommendedName>
</protein>
<gene>
    <name evidence="1" type="ORF">EV186_103408</name>
</gene>
<evidence type="ECO:0000313" key="2">
    <source>
        <dbReference type="Proteomes" id="UP000295444"/>
    </source>
</evidence>
<comment type="caution">
    <text evidence="1">The sequence shown here is derived from an EMBL/GenBank/DDBJ whole genome shotgun (WGS) entry which is preliminary data.</text>
</comment>